<dbReference type="SUPFAM" id="SSF102114">
    <property type="entry name" value="Radical SAM enzymes"/>
    <property type="match status" value="1"/>
</dbReference>
<dbReference type="InterPro" id="IPR007197">
    <property type="entry name" value="rSAM"/>
</dbReference>
<dbReference type="PANTHER" id="PTHR43432">
    <property type="entry name" value="SLR0285 PROTEIN"/>
    <property type="match status" value="1"/>
</dbReference>
<dbReference type="SFLD" id="SFLDS00029">
    <property type="entry name" value="Radical_SAM"/>
    <property type="match status" value="1"/>
</dbReference>
<dbReference type="Pfam" id="PF04055">
    <property type="entry name" value="Radical_SAM"/>
    <property type="match status" value="1"/>
</dbReference>
<name>A0A484F6V0_9EURY</name>
<dbReference type="InterPro" id="IPR006638">
    <property type="entry name" value="Elp3/MiaA/NifB-like_rSAM"/>
</dbReference>
<gene>
    <name evidence="5" type="ORF">C7391_0604</name>
</gene>
<keyword evidence="6" id="KW-1185">Reference proteome</keyword>
<dbReference type="SMART" id="SM00729">
    <property type="entry name" value="Elp3"/>
    <property type="match status" value="1"/>
</dbReference>
<evidence type="ECO:0000256" key="2">
    <source>
        <dbReference type="ARBA" id="ARBA00023004"/>
    </source>
</evidence>
<dbReference type="EMBL" id="SNYS01000006">
    <property type="protein sequence ID" value="TDQ70262.1"/>
    <property type="molecule type" value="Genomic_DNA"/>
</dbReference>
<accession>A0A484F6V0</accession>
<dbReference type="InterPro" id="IPR040086">
    <property type="entry name" value="MJ0683-like"/>
</dbReference>
<keyword evidence="1" id="KW-0479">Metal-binding</keyword>
<keyword evidence="2" id="KW-0408">Iron</keyword>
<dbReference type="InterPro" id="IPR058240">
    <property type="entry name" value="rSAM_sf"/>
</dbReference>
<dbReference type="PANTHER" id="PTHR43432:SF5">
    <property type="entry name" value="ELP3_MIAA_NIFB-LIKE RADICAL SAM CORE DOMAIN-CONTAINING PROTEIN"/>
    <property type="match status" value="1"/>
</dbReference>
<evidence type="ECO:0000259" key="4">
    <source>
        <dbReference type="SMART" id="SM00729"/>
    </source>
</evidence>
<dbReference type="AlphaFoldDB" id="A0A484F6V0"/>
<dbReference type="GO" id="GO:0046872">
    <property type="term" value="F:metal ion binding"/>
    <property type="evidence" value="ECO:0007669"/>
    <property type="project" value="UniProtKB-KW"/>
</dbReference>
<evidence type="ECO:0000256" key="1">
    <source>
        <dbReference type="ARBA" id="ARBA00022723"/>
    </source>
</evidence>
<evidence type="ECO:0000256" key="3">
    <source>
        <dbReference type="ARBA" id="ARBA00023014"/>
    </source>
</evidence>
<comment type="caution">
    <text evidence="5">The sequence shown here is derived from an EMBL/GenBank/DDBJ whole genome shotgun (WGS) entry which is preliminary data.</text>
</comment>
<reference evidence="5 6" key="1">
    <citation type="submission" date="2019-03" db="EMBL/GenBank/DDBJ databases">
        <title>Genomic Encyclopedia of Type Strains, Phase IV (KMG-IV): sequencing the most valuable type-strain genomes for metagenomic binning, comparative biology and taxonomic classification.</title>
        <authorList>
            <person name="Goeker M."/>
        </authorList>
    </citation>
    <scope>NUCLEOTIDE SEQUENCE [LARGE SCALE GENOMIC DNA]</scope>
    <source>
        <strain evidence="5 6">DSM 13328</strain>
    </source>
</reference>
<evidence type="ECO:0000313" key="6">
    <source>
        <dbReference type="Proteomes" id="UP000294855"/>
    </source>
</evidence>
<dbReference type="CDD" id="cd01335">
    <property type="entry name" value="Radical_SAM"/>
    <property type="match status" value="1"/>
</dbReference>
<feature type="domain" description="Elp3/MiaA/NifB-like radical SAM core" evidence="4">
    <location>
        <begin position="14"/>
        <end position="244"/>
    </location>
</feature>
<dbReference type="Gene3D" id="3.80.30.30">
    <property type="match status" value="1"/>
</dbReference>
<dbReference type="GO" id="GO:0051536">
    <property type="term" value="F:iron-sulfur cluster binding"/>
    <property type="evidence" value="ECO:0007669"/>
    <property type="project" value="UniProtKB-KW"/>
</dbReference>
<proteinExistence type="predicted"/>
<organism evidence="5 6">
    <name type="scientific">Methanimicrococcus blatticola</name>
    <dbReference type="NCBI Taxonomy" id="91560"/>
    <lineage>
        <taxon>Archaea</taxon>
        <taxon>Methanobacteriati</taxon>
        <taxon>Methanobacteriota</taxon>
        <taxon>Stenosarchaea group</taxon>
        <taxon>Methanomicrobia</taxon>
        <taxon>Methanosarcinales</taxon>
        <taxon>Methanosarcinaceae</taxon>
        <taxon>Methanimicrococcus</taxon>
    </lineage>
</organism>
<dbReference type="GO" id="GO:0016829">
    <property type="term" value="F:lyase activity"/>
    <property type="evidence" value="ECO:0007669"/>
    <property type="project" value="UniProtKB-KW"/>
</dbReference>
<dbReference type="SFLD" id="SFLDG01084">
    <property type="entry name" value="Uncharacterised_Radical_SAM_Su"/>
    <property type="match status" value="1"/>
</dbReference>
<keyword evidence="3" id="KW-0411">Iron-sulfur</keyword>
<keyword evidence="5" id="KW-0456">Lyase</keyword>
<protein>
    <submittedName>
        <fullName evidence="5">DNA repair photolyase</fullName>
    </submittedName>
</protein>
<sequence>MILPVKYEIDLFGSTHMMNIYRGCDHGCIYCDSRSECYQGGRPEGDFGVVHAKENALFLIEQELQARRKANAPEMVIGTGSMSDPYNSFEKELELTRNALRLFDKYRCGVGVITKSALVARDADLFSAISKHSPVNVGITITTPDEELCRKIEPNVSTPAKRFDAIKKLSDAEVFCGVHMNPILPNITDSEENVRRIVEKSAENGAEYVLCYGFGMTLRKGNREYYYENLDKEWPGLKEKYMKTYGSKYVCDCENAKELAAVFAEECEKYSLLYKIKDINRVWKKQKPMQKHLFDFEK</sequence>
<evidence type="ECO:0000313" key="5">
    <source>
        <dbReference type="EMBL" id="TDQ70262.1"/>
    </source>
</evidence>
<dbReference type="Proteomes" id="UP000294855">
    <property type="component" value="Unassembled WGS sequence"/>
</dbReference>